<evidence type="ECO:0000313" key="2">
    <source>
        <dbReference type="Proteomes" id="UP000215377"/>
    </source>
</evidence>
<dbReference type="EMBL" id="AQQR01000014">
    <property type="protein sequence ID" value="OWU69909.1"/>
    <property type="molecule type" value="Genomic_DNA"/>
</dbReference>
<evidence type="ECO:0008006" key="3">
    <source>
        <dbReference type="Google" id="ProtNLM"/>
    </source>
</evidence>
<keyword evidence="2" id="KW-1185">Reference proteome</keyword>
<gene>
    <name evidence="1" type="ORF">ATO3_21485</name>
</gene>
<name>A0A225ND87_9RHOB</name>
<dbReference type="AlphaFoldDB" id="A0A225ND87"/>
<proteinExistence type="predicted"/>
<dbReference type="NCBIfam" id="NF041384">
    <property type="entry name" value="YHS_seleno_dom"/>
    <property type="match status" value="1"/>
</dbReference>
<sequence>MTAGLATSLSVVGTPAQAGRAMFCTIEGLAIDGYDPVSYFSTQGPRRGRRDISVMWKGAIWRFATPKHRDMFELNPWALAPRYGAYCAYAMSQGILVPGSPRVWHLVNGRLYLTQDVEAHERWRKDMVSHIAKADVNWPAILLTERS</sequence>
<accession>A0A225ND87</accession>
<evidence type="ECO:0000313" key="1">
    <source>
        <dbReference type="EMBL" id="OWU69909.1"/>
    </source>
</evidence>
<protein>
    <recommendedName>
        <fullName evidence="3">YHS domain protein</fullName>
    </recommendedName>
</protein>
<organism evidence="1 2">
    <name type="scientific">Marinibacterium profundimaris</name>
    <dbReference type="NCBI Taxonomy" id="1679460"/>
    <lineage>
        <taxon>Bacteria</taxon>
        <taxon>Pseudomonadati</taxon>
        <taxon>Pseudomonadota</taxon>
        <taxon>Alphaproteobacteria</taxon>
        <taxon>Rhodobacterales</taxon>
        <taxon>Paracoccaceae</taxon>
        <taxon>Marinibacterium</taxon>
    </lineage>
</organism>
<dbReference type="Proteomes" id="UP000215377">
    <property type="component" value="Unassembled WGS sequence"/>
</dbReference>
<comment type="caution">
    <text evidence="1">The sequence shown here is derived from an EMBL/GenBank/DDBJ whole genome shotgun (WGS) entry which is preliminary data.</text>
</comment>
<reference evidence="1 2" key="1">
    <citation type="submission" date="2013-04" db="EMBL/GenBank/DDBJ databases">
        <title>Oceanicola sp. 22II1-22F33 Genome Sequencing.</title>
        <authorList>
            <person name="Lai Q."/>
            <person name="Li G."/>
            <person name="Shao Z."/>
        </authorList>
    </citation>
    <scope>NUCLEOTIDE SEQUENCE [LARGE SCALE GENOMIC DNA]</scope>
    <source>
        <strain evidence="1 2">22II1-22F33</strain>
    </source>
</reference>